<organism evidence="3 4">
    <name type="scientific">Pedobacter fastidiosus</name>
    <dbReference type="NCBI Taxonomy" id="2765361"/>
    <lineage>
        <taxon>Bacteria</taxon>
        <taxon>Pseudomonadati</taxon>
        <taxon>Bacteroidota</taxon>
        <taxon>Sphingobacteriia</taxon>
        <taxon>Sphingobacteriales</taxon>
        <taxon>Sphingobacteriaceae</taxon>
        <taxon>Pedobacter</taxon>
    </lineage>
</organism>
<dbReference type="InterPro" id="IPR021782">
    <property type="entry name" value="DUF3347"/>
</dbReference>
<gene>
    <name evidence="3" type="ORF">H7U22_21995</name>
</gene>
<feature type="chain" id="PRO_5045129147" evidence="1">
    <location>
        <begin position="22"/>
        <end position="155"/>
    </location>
</feature>
<proteinExistence type="predicted"/>
<sequence length="155" mass="16856">MKKIFLLVAVLTSTLLQSTFAQNTQAPELLTSYYSLKDALVSGDSETANKKAAELNKAIEVADSKIIGSKEKAELLKHGALISGIKDIKVQREHFAPLSNGIIALAKSAKISSEPIYVQYCPMKKSSWLSNEKAVKNPYYGSSMLTCGKVTETIN</sequence>
<evidence type="ECO:0000256" key="1">
    <source>
        <dbReference type="SAM" id="SignalP"/>
    </source>
</evidence>
<accession>A0ABR7KY96</accession>
<keyword evidence="1" id="KW-0732">Signal</keyword>
<feature type="signal peptide" evidence="1">
    <location>
        <begin position="1"/>
        <end position="21"/>
    </location>
</feature>
<dbReference type="EMBL" id="JACRYL010000036">
    <property type="protein sequence ID" value="MBC6113099.1"/>
    <property type="molecule type" value="Genomic_DNA"/>
</dbReference>
<dbReference type="Proteomes" id="UP000652755">
    <property type="component" value="Unassembled WGS sequence"/>
</dbReference>
<dbReference type="Pfam" id="PF11827">
    <property type="entry name" value="DUF3347"/>
    <property type="match status" value="1"/>
</dbReference>
<feature type="domain" description="DUF3347" evidence="2">
    <location>
        <begin position="30"/>
        <end position="113"/>
    </location>
</feature>
<dbReference type="RefSeq" id="WP_187073519.1">
    <property type="nucleotide sequence ID" value="NZ_JACRYL010000036.1"/>
</dbReference>
<keyword evidence="4" id="KW-1185">Reference proteome</keyword>
<protein>
    <submittedName>
        <fullName evidence="3">DUF3347 domain-containing protein</fullName>
    </submittedName>
</protein>
<evidence type="ECO:0000313" key="3">
    <source>
        <dbReference type="EMBL" id="MBC6113099.1"/>
    </source>
</evidence>
<evidence type="ECO:0000313" key="4">
    <source>
        <dbReference type="Proteomes" id="UP000652755"/>
    </source>
</evidence>
<evidence type="ECO:0000259" key="2">
    <source>
        <dbReference type="Pfam" id="PF11827"/>
    </source>
</evidence>
<name>A0ABR7KY96_9SPHI</name>
<comment type="caution">
    <text evidence="3">The sequence shown here is derived from an EMBL/GenBank/DDBJ whole genome shotgun (WGS) entry which is preliminary data.</text>
</comment>
<reference evidence="3 4" key="1">
    <citation type="submission" date="2020-08" db="EMBL/GenBank/DDBJ databases">
        <authorList>
            <person name="Sun Q."/>
            <person name="Inoue M."/>
        </authorList>
    </citation>
    <scope>NUCLEOTIDE SEQUENCE [LARGE SCALE GENOMIC DNA]</scope>
    <source>
        <strain evidence="3 4">CCM 8938</strain>
    </source>
</reference>